<protein>
    <submittedName>
        <fullName evidence="1">Uncharacterized protein</fullName>
    </submittedName>
</protein>
<dbReference type="AlphaFoldDB" id="M6W9N3"/>
<evidence type="ECO:0000313" key="1">
    <source>
        <dbReference type="EMBL" id="EMO61929.1"/>
    </source>
</evidence>
<evidence type="ECO:0000313" key="2">
    <source>
        <dbReference type="Proteomes" id="UP000012159"/>
    </source>
</evidence>
<dbReference type="EMBL" id="AKWF02000089">
    <property type="protein sequence ID" value="EMO61929.1"/>
    <property type="molecule type" value="Genomic_DNA"/>
</dbReference>
<gene>
    <name evidence="1" type="ORF">LEP1GSC133_2516</name>
</gene>
<dbReference type="Proteomes" id="UP000012159">
    <property type="component" value="Unassembled WGS sequence"/>
</dbReference>
<accession>M6W9N3</accession>
<sequence length="186" mass="21105">MEEASVSEGIYAHMIKQDAIHPTYCQLELYGSIVVVSKGQLGKGRIITMHRETSSEAAVDHLSDLRQSLVKENYVSPEPLSKKAEEQFFADLLNVSKYPEFHDGLEVAESLLLRVSNENKKKLLKILFDKTDCVMMGLGTEDGPDYDGEDDYYPEMLEDETQLKPKDAREVYGAKLAHYQKLIKML</sequence>
<reference evidence="1 2" key="1">
    <citation type="submission" date="2013-01" db="EMBL/GenBank/DDBJ databases">
        <authorList>
            <person name="Harkins D.M."/>
            <person name="Durkin A.S."/>
            <person name="Brinkac L.M."/>
            <person name="Haft D.H."/>
            <person name="Selengut J.D."/>
            <person name="Sanka R."/>
            <person name="DePew J."/>
            <person name="Purushe J."/>
            <person name="Picardeau M."/>
            <person name="Werts C."/>
            <person name="Goarant C."/>
            <person name="Vinetz J.M."/>
            <person name="Sutton G.G."/>
            <person name="Nierman W.C."/>
            <person name="Fouts D.E."/>
        </authorList>
    </citation>
    <scope>NUCLEOTIDE SEQUENCE [LARGE SCALE GENOMIC DNA]</scope>
    <source>
        <strain evidence="1 2">200901868</strain>
    </source>
</reference>
<proteinExistence type="predicted"/>
<dbReference type="STRING" id="1192866.LEP1GSC133_2516"/>
<name>M6W9N3_LEPBO</name>
<organism evidence="1 2">
    <name type="scientific">Leptospira borgpetersenii serovar Pomona str. 200901868</name>
    <dbReference type="NCBI Taxonomy" id="1192866"/>
    <lineage>
        <taxon>Bacteria</taxon>
        <taxon>Pseudomonadati</taxon>
        <taxon>Spirochaetota</taxon>
        <taxon>Spirochaetia</taxon>
        <taxon>Leptospirales</taxon>
        <taxon>Leptospiraceae</taxon>
        <taxon>Leptospira</taxon>
    </lineage>
</organism>
<comment type="caution">
    <text evidence="1">The sequence shown here is derived from an EMBL/GenBank/DDBJ whole genome shotgun (WGS) entry which is preliminary data.</text>
</comment>